<organism evidence="1 2">
    <name type="scientific">Microcystis aeruginosa PCC 9807</name>
    <dbReference type="NCBI Taxonomy" id="1160283"/>
    <lineage>
        <taxon>Bacteria</taxon>
        <taxon>Bacillati</taxon>
        <taxon>Cyanobacteriota</taxon>
        <taxon>Cyanophyceae</taxon>
        <taxon>Oscillatoriophycideae</taxon>
        <taxon>Chroococcales</taxon>
        <taxon>Microcystaceae</taxon>
        <taxon>Microcystis</taxon>
    </lineage>
</organism>
<comment type="caution">
    <text evidence="1">The sequence shown here is derived from an EMBL/GenBank/DDBJ whole genome shotgun (WGS) entry which is preliminary data.</text>
</comment>
<proteinExistence type="predicted"/>
<sequence>MEARRGIRFSPLYPEERVSIHTLHELEASLEEKIGPDLEKAFPFIRFTNWKQDGS</sequence>
<reference evidence="1 2" key="1">
    <citation type="submission" date="2012-04" db="EMBL/GenBank/DDBJ databases">
        <authorList>
            <person name="Genoscope - CEA"/>
        </authorList>
    </citation>
    <scope>NUCLEOTIDE SEQUENCE [LARGE SCALE GENOMIC DNA]</scope>
    <source>
        <strain evidence="1 2">9807</strain>
    </source>
</reference>
<dbReference type="EMBL" id="CAIM01000103">
    <property type="protein sequence ID" value="CCI16340.1"/>
    <property type="molecule type" value="Genomic_DNA"/>
</dbReference>
<name>I4H2R6_MICAE</name>
<gene>
    <name evidence="1" type="ORF">MICAF_1910014</name>
</gene>
<dbReference type="HOGENOM" id="CLU_3027181_0_0_3"/>
<accession>I4H2R6</accession>
<dbReference type="AlphaFoldDB" id="I4H2R6"/>
<protein>
    <submittedName>
        <fullName evidence="1">Uncharacterized protein</fullName>
    </submittedName>
</protein>
<dbReference type="Proteomes" id="UP000003613">
    <property type="component" value="Unassembled WGS sequence"/>
</dbReference>
<evidence type="ECO:0000313" key="2">
    <source>
        <dbReference type="Proteomes" id="UP000003613"/>
    </source>
</evidence>
<evidence type="ECO:0000313" key="1">
    <source>
        <dbReference type="EMBL" id="CCI16340.1"/>
    </source>
</evidence>